<accession>A0A927IJS4</accession>
<dbReference type="Pfam" id="PF06962">
    <property type="entry name" value="rRNA_methylase"/>
    <property type="match status" value="1"/>
</dbReference>
<keyword evidence="3" id="KW-1185">Reference proteome</keyword>
<dbReference type="AlphaFoldDB" id="A0A927IJS4"/>
<dbReference type="InterPro" id="IPR029063">
    <property type="entry name" value="SAM-dependent_MTases_sf"/>
</dbReference>
<dbReference type="Gene3D" id="3.40.50.150">
    <property type="entry name" value="Vaccinia Virus protein VP39"/>
    <property type="match status" value="1"/>
</dbReference>
<comment type="caution">
    <text evidence="2">The sequence shown here is derived from an EMBL/GenBank/DDBJ whole genome shotgun (WGS) entry which is preliminary data.</text>
</comment>
<dbReference type="EMBL" id="JACYFG010000061">
    <property type="protein sequence ID" value="MBD5782626.1"/>
    <property type="molecule type" value="Genomic_DNA"/>
</dbReference>
<evidence type="ECO:0000259" key="1">
    <source>
        <dbReference type="Pfam" id="PF01266"/>
    </source>
</evidence>
<name>A0A927IJS4_9BACT</name>
<sequence length="333" mass="36280">MPLDQHILLKGKFIIPRHDGTVQVGATYNWNDPTDIPDAAGIQELAAFLDQELGSGTWEFEQIRAGVRPATAGAYPVVGPHPKHPQLIAFNGFGSKGSLQIPYFAEALIAFLEVATAVPADKEQASLHTEVLPSRFIKKAASKPKRWIATNVVKSEILGALSKGDLAIDATAGNGHDTQWLAEAVGPAGHVFAYDIQEQALAITRERLEKHQLLSQATLLQNGHETLLETIPQQHHGQITAIVFNLGFLPGGVPTLITKSDTTIRALKASLTLLKPGGTLAVTLYPTHTGAQEEVDLVLSWFHNLPENQFETHIEPHPQNNLSSPYPIFIKRR</sequence>
<dbReference type="PANTHER" id="PTHR35276">
    <property type="entry name" value="S-ADENOSYL-L-METHIONINE-DEPENDENT METHYLTRANSFERASES SUPERFAMILY PROTEIN"/>
    <property type="match status" value="1"/>
</dbReference>
<evidence type="ECO:0000313" key="2">
    <source>
        <dbReference type="EMBL" id="MBD5782626.1"/>
    </source>
</evidence>
<dbReference type="SUPFAM" id="SSF53335">
    <property type="entry name" value="S-adenosyl-L-methionine-dependent methyltransferases"/>
    <property type="match status" value="1"/>
</dbReference>
<dbReference type="CDD" id="cd02440">
    <property type="entry name" value="AdoMet_MTases"/>
    <property type="match status" value="1"/>
</dbReference>
<dbReference type="Gene3D" id="3.50.50.60">
    <property type="entry name" value="FAD/NAD(P)-binding domain"/>
    <property type="match status" value="1"/>
</dbReference>
<evidence type="ECO:0000313" key="3">
    <source>
        <dbReference type="Proteomes" id="UP000622317"/>
    </source>
</evidence>
<dbReference type="InterPro" id="IPR036188">
    <property type="entry name" value="FAD/NAD-bd_sf"/>
</dbReference>
<reference evidence="2" key="1">
    <citation type="submission" date="2020-09" db="EMBL/GenBank/DDBJ databases">
        <title>Pelagicoccus enzymogenes sp. nov. with an EPS production, isolated from marine sediment.</title>
        <authorList>
            <person name="Feng X."/>
        </authorList>
    </citation>
    <scope>NUCLEOTIDE SEQUENCE</scope>
    <source>
        <strain evidence="2">NFK12</strain>
    </source>
</reference>
<dbReference type="InterPro" id="IPR006076">
    <property type="entry name" value="FAD-dep_OxRdtase"/>
</dbReference>
<organism evidence="2 3">
    <name type="scientific">Pelagicoccus enzymogenes</name>
    <dbReference type="NCBI Taxonomy" id="2773457"/>
    <lineage>
        <taxon>Bacteria</taxon>
        <taxon>Pseudomonadati</taxon>
        <taxon>Verrucomicrobiota</taxon>
        <taxon>Opitutia</taxon>
        <taxon>Puniceicoccales</taxon>
        <taxon>Pelagicoccaceae</taxon>
        <taxon>Pelagicoccus</taxon>
    </lineage>
</organism>
<dbReference type="Proteomes" id="UP000622317">
    <property type="component" value="Unassembled WGS sequence"/>
</dbReference>
<dbReference type="SUPFAM" id="SSF54373">
    <property type="entry name" value="FAD-linked reductases, C-terminal domain"/>
    <property type="match status" value="1"/>
</dbReference>
<gene>
    <name evidence="2" type="ORF">IEN85_24225</name>
</gene>
<protein>
    <submittedName>
        <fullName evidence="2">FAD-dependent oxidoreductase</fullName>
    </submittedName>
</protein>
<dbReference type="Gene3D" id="3.30.9.10">
    <property type="entry name" value="D-Amino Acid Oxidase, subunit A, domain 2"/>
    <property type="match status" value="1"/>
</dbReference>
<dbReference type="Pfam" id="PF01266">
    <property type="entry name" value="DAO"/>
    <property type="match status" value="1"/>
</dbReference>
<proteinExistence type="predicted"/>
<dbReference type="PANTHER" id="PTHR35276:SF1">
    <property type="entry name" value="TRNA (MNM(5)S(2)U34)-METHYLTRANSFERASE, CHLOROPLASTIC"/>
    <property type="match status" value="1"/>
</dbReference>
<feature type="domain" description="FAD dependent oxidoreductase" evidence="1">
    <location>
        <begin position="10"/>
        <end position="108"/>
    </location>
</feature>
<dbReference type="InterPro" id="IPR010719">
    <property type="entry name" value="MnmM_MeTrfase"/>
</dbReference>